<gene>
    <name evidence="10" type="ORF">SAMN04489732_11696</name>
</gene>
<feature type="transmembrane region" description="Helical" evidence="8">
    <location>
        <begin position="61"/>
        <end position="79"/>
    </location>
</feature>
<dbReference type="PROSITE" id="PS00216">
    <property type="entry name" value="SUGAR_TRANSPORT_1"/>
    <property type="match status" value="1"/>
</dbReference>
<keyword evidence="4" id="KW-1003">Cell membrane</keyword>
<dbReference type="OrthoDB" id="9814303at2"/>
<dbReference type="InterPro" id="IPR011701">
    <property type="entry name" value="MFS"/>
</dbReference>
<feature type="transmembrane region" description="Helical" evidence="8">
    <location>
        <begin position="22"/>
        <end position="41"/>
    </location>
</feature>
<dbReference type="GO" id="GO:0005886">
    <property type="term" value="C:plasma membrane"/>
    <property type="evidence" value="ECO:0007669"/>
    <property type="project" value="UniProtKB-SubCell"/>
</dbReference>
<dbReference type="SUPFAM" id="SSF103473">
    <property type="entry name" value="MFS general substrate transporter"/>
    <property type="match status" value="1"/>
</dbReference>
<feature type="transmembrane region" description="Helical" evidence="8">
    <location>
        <begin position="115"/>
        <end position="138"/>
    </location>
</feature>
<dbReference type="InterPro" id="IPR036259">
    <property type="entry name" value="MFS_trans_sf"/>
</dbReference>
<evidence type="ECO:0000313" key="10">
    <source>
        <dbReference type="EMBL" id="SEP51530.1"/>
    </source>
</evidence>
<evidence type="ECO:0000256" key="7">
    <source>
        <dbReference type="ARBA" id="ARBA00023136"/>
    </source>
</evidence>
<dbReference type="NCBIfam" id="TIGR00710">
    <property type="entry name" value="efflux_Bcr_CflA"/>
    <property type="match status" value="1"/>
</dbReference>
<keyword evidence="7 8" id="KW-0472">Membrane</keyword>
<dbReference type="FunFam" id="1.20.1720.10:FF:000005">
    <property type="entry name" value="Bcr/CflA family efflux transporter"/>
    <property type="match status" value="1"/>
</dbReference>
<evidence type="ECO:0000256" key="5">
    <source>
        <dbReference type="ARBA" id="ARBA00022692"/>
    </source>
</evidence>
<dbReference type="InterPro" id="IPR020846">
    <property type="entry name" value="MFS_dom"/>
</dbReference>
<feature type="transmembrane region" description="Helical" evidence="8">
    <location>
        <begin position="266"/>
        <end position="283"/>
    </location>
</feature>
<dbReference type="PANTHER" id="PTHR23502:SF132">
    <property type="entry name" value="POLYAMINE TRANSPORTER 2-RELATED"/>
    <property type="match status" value="1"/>
</dbReference>
<dbReference type="Gene3D" id="1.20.1720.10">
    <property type="entry name" value="Multidrug resistance protein D"/>
    <property type="match status" value="1"/>
</dbReference>
<keyword evidence="3" id="KW-0813">Transport</keyword>
<dbReference type="PROSITE" id="PS50850">
    <property type="entry name" value="MFS"/>
    <property type="match status" value="1"/>
</dbReference>
<reference evidence="10 11" key="1">
    <citation type="submission" date="2016-10" db="EMBL/GenBank/DDBJ databases">
        <authorList>
            <person name="de Groot N.N."/>
        </authorList>
    </citation>
    <scope>NUCLEOTIDE SEQUENCE [LARGE SCALE GENOMIC DNA]</scope>
    <source>
        <strain evidence="10 11">DSM 44993</strain>
    </source>
</reference>
<protein>
    <submittedName>
        <fullName evidence="10">MFS transporter, DHA1 family, bicyclomycin/chloramphenicol resistance protein</fullName>
    </submittedName>
</protein>
<feature type="transmembrane region" description="Helical" evidence="8">
    <location>
        <begin position="359"/>
        <end position="378"/>
    </location>
</feature>
<keyword evidence="6 8" id="KW-1133">Transmembrane helix</keyword>
<evidence type="ECO:0000259" key="9">
    <source>
        <dbReference type="PROSITE" id="PS50850"/>
    </source>
</evidence>
<evidence type="ECO:0000256" key="2">
    <source>
        <dbReference type="ARBA" id="ARBA00006236"/>
    </source>
</evidence>
<dbReference type="RefSeq" id="WP_091623403.1">
    <property type="nucleotide sequence ID" value="NZ_FOEF01000016.1"/>
</dbReference>
<dbReference type="STRING" id="394193.SAMN04489732_11696"/>
<dbReference type="CDD" id="cd17320">
    <property type="entry name" value="MFS_MdfA_MDR_like"/>
    <property type="match status" value="1"/>
</dbReference>
<accession>A0A1H8YH60</accession>
<keyword evidence="5 8" id="KW-0812">Transmembrane</keyword>
<feature type="transmembrane region" description="Helical" evidence="8">
    <location>
        <begin position="91"/>
        <end position="109"/>
    </location>
</feature>
<evidence type="ECO:0000256" key="3">
    <source>
        <dbReference type="ARBA" id="ARBA00022448"/>
    </source>
</evidence>
<evidence type="ECO:0000256" key="4">
    <source>
        <dbReference type="ARBA" id="ARBA00022475"/>
    </source>
</evidence>
<dbReference type="Proteomes" id="UP000198582">
    <property type="component" value="Unassembled WGS sequence"/>
</dbReference>
<feature type="transmembrane region" description="Helical" evidence="8">
    <location>
        <begin position="384"/>
        <end position="405"/>
    </location>
</feature>
<dbReference type="Pfam" id="PF07690">
    <property type="entry name" value="MFS_1"/>
    <property type="match status" value="1"/>
</dbReference>
<evidence type="ECO:0000313" key="11">
    <source>
        <dbReference type="Proteomes" id="UP000198582"/>
    </source>
</evidence>
<feature type="domain" description="Major facilitator superfamily (MFS) profile" evidence="9">
    <location>
        <begin position="23"/>
        <end position="410"/>
    </location>
</feature>
<dbReference type="InterPro" id="IPR005829">
    <property type="entry name" value="Sugar_transporter_CS"/>
</dbReference>
<dbReference type="PANTHER" id="PTHR23502">
    <property type="entry name" value="MAJOR FACILITATOR SUPERFAMILY"/>
    <property type="match status" value="1"/>
</dbReference>
<comment type="subcellular location">
    <subcellularLocation>
        <location evidence="1">Cell membrane</location>
        <topology evidence="1">Multi-pass membrane protein</topology>
    </subcellularLocation>
</comment>
<comment type="similarity">
    <text evidence="2">Belongs to the major facilitator superfamily. Bcr/CmlA family.</text>
</comment>
<dbReference type="InterPro" id="IPR004812">
    <property type="entry name" value="Efflux_drug-R_Bcr/CmlA"/>
</dbReference>
<feature type="transmembrane region" description="Helical" evidence="8">
    <location>
        <begin position="321"/>
        <end position="339"/>
    </location>
</feature>
<dbReference type="EMBL" id="FOEF01000016">
    <property type="protein sequence ID" value="SEP51530.1"/>
    <property type="molecule type" value="Genomic_DNA"/>
</dbReference>
<evidence type="ECO:0000256" key="8">
    <source>
        <dbReference type="SAM" id="Phobius"/>
    </source>
</evidence>
<evidence type="ECO:0000256" key="1">
    <source>
        <dbReference type="ARBA" id="ARBA00004651"/>
    </source>
</evidence>
<name>A0A1H8YH60_9PSEU</name>
<organism evidence="10 11">
    <name type="scientific">Amycolatopsis saalfeldensis</name>
    <dbReference type="NCBI Taxonomy" id="394193"/>
    <lineage>
        <taxon>Bacteria</taxon>
        <taxon>Bacillati</taxon>
        <taxon>Actinomycetota</taxon>
        <taxon>Actinomycetes</taxon>
        <taxon>Pseudonocardiales</taxon>
        <taxon>Pseudonocardiaceae</taxon>
        <taxon>Amycolatopsis</taxon>
    </lineage>
</organism>
<proteinExistence type="inferred from homology"/>
<dbReference type="GO" id="GO:0042910">
    <property type="term" value="F:xenobiotic transmembrane transporter activity"/>
    <property type="evidence" value="ECO:0007669"/>
    <property type="project" value="InterPro"/>
</dbReference>
<feature type="transmembrane region" description="Helical" evidence="8">
    <location>
        <begin position="230"/>
        <end position="254"/>
    </location>
</feature>
<sequence length="421" mass="42655">MSTTAETAGTTRAERKTPRREGTLRFLLILGGLSAFGPLSIDMYLPALPRLAVDLGASDSTVQLTLTAFIVGLALGQVVVGPLSDAYGRRVPLLIGLALYVVGSVAAAVSPDITLLIIARAVQALGAAAGIVISRATVRDLFSGKAMTKFFSMLMLVNGLAPIIAPVLGGQLLNFTSWRGVFVVLTGFGVLLLVVVAVAMPEPLALGNRTPARLGGVLRTYAGLLADRSFLGYALASGLMFAGLFAYISGSSFALQGVYGLSPQQFSLVFGLNGVGIVLAGQLNGRLVGRFSERTLLAAGLTVAAAGGLGVLFAVTAGLPLIGLVIPLLVVVSSIGLVMPNASSLALAEHARSAGSASALLGVLQFVIGGVATPLVGLGGPGTAVPMAATMAGFGVLALLAFLTLTRPAPQLDASLAKPLK</sequence>
<feature type="transmembrane region" description="Helical" evidence="8">
    <location>
        <begin position="295"/>
        <end position="315"/>
    </location>
</feature>
<feature type="transmembrane region" description="Helical" evidence="8">
    <location>
        <begin position="150"/>
        <end position="168"/>
    </location>
</feature>
<dbReference type="AlphaFoldDB" id="A0A1H8YH60"/>
<keyword evidence="11" id="KW-1185">Reference proteome</keyword>
<evidence type="ECO:0000256" key="6">
    <source>
        <dbReference type="ARBA" id="ARBA00022989"/>
    </source>
</evidence>
<dbReference type="NCBIfam" id="NF008314">
    <property type="entry name" value="PRK11102.1"/>
    <property type="match status" value="1"/>
</dbReference>
<dbReference type="GO" id="GO:1990961">
    <property type="term" value="P:xenobiotic detoxification by transmembrane export across the plasma membrane"/>
    <property type="evidence" value="ECO:0007669"/>
    <property type="project" value="InterPro"/>
</dbReference>
<feature type="transmembrane region" description="Helical" evidence="8">
    <location>
        <begin position="180"/>
        <end position="200"/>
    </location>
</feature>